<protein>
    <submittedName>
        <fullName evidence="3">PQQ-binding-like beta-propeller repeat protein</fullName>
    </submittedName>
</protein>
<keyword evidence="4" id="KW-1185">Reference proteome</keyword>
<sequence length="565" mass="62593">MHPRTTALTLLAVLTAFAAAARATAADTLRSLATRPDGTAVEAPYTDFRKPCYMVSPSADGRRALLFFRYPLSNGQWQPTGEMGLYDFDSCSMLWSRGFDYRLRSVPVGAQGYERRLVSSAGDSRLTSHGVLMTDGRKYTMLDSGDGQTVRWTARIFPVAVVDSLDLMLGYASGSSSKLRAVRLSTGEQLWERKVPHATNWGWDDCQTVNDTMMLVVADDVNFINPLTGSVRVCEARTGYIRTGNMLLKGLVAGLAGGVVCGLTGGAYCGYVPYVNADVMSHTCSNVYRRGQRYYVSDRRRLRCLDASARELWSYEFPPKTVGAAEITGRGDTIMMVNYGFALAGGTLMKSCGRPFMASFRADTGEPLGITWLSMDKDMVVGSALTRDGAFLMFNDGLAFQQPADSVVHIRPWNVEAYGELVDMPNDTLYTFRRNDERLTPLHYDDNRCIVVTAKGKLLVVDRQLQITDDYLARNVYRQRCRVDDVVVVSAEDDRGNSDFWLVHADGRAIAHVDVPVQSMYLQGQTLYVLSGTGLWRLPLNQLKTIEKHEENTVDSQSVAGCALR</sequence>
<comment type="caution">
    <text evidence="3">The sequence shown here is derived from an EMBL/GenBank/DDBJ whole genome shotgun (WGS) entry which is preliminary data.</text>
</comment>
<feature type="chain" id="PRO_5046398707" evidence="1">
    <location>
        <begin position="26"/>
        <end position="565"/>
    </location>
</feature>
<evidence type="ECO:0000313" key="4">
    <source>
        <dbReference type="Proteomes" id="UP001589688"/>
    </source>
</evidence>
<reference evidence="3 4" key="1">
    <citation type="submission" date="2024-09" db="EMBL/GenBank/DDBJ databases">
        <authorList>
            <person name="Sun Q."/>
            <person name="Mori K."/>
        </authorList>
    </citation>
    <scope>NUCLEOTIDE SEQUENCE [LARGE SCALE GENOMIC DNA]</scope>
    <source>
        <strain evidence="3 4">ATCC 51272</strain>
    </source>
</reference>
<keyword evidence="1" id="KW-0732">Signal</keyword>
<evidence type="ECO:0000313" key="3">
    <source>
        <dbReference type="EMBL" id="MFB9897971.1"/>
    </source>
</evidence>
<dbReference type="InterPro" id="IPR002372">
    <property type="entry name" value="PQQ_rpt_dom"/>
</dbReference>
<gene>
    <name evidence="3" type="ORF">ACFFK8_09210</name>
</gene>
<feature type="signal peptide" evidence="1">
    <location>
        <begin position="1"/>
        <end position="25"/>
    </location>
</feature>
<evidence type="ECO:0000259" key="2">
    <source>
        <dbReference type="Pfam" id="PF13360"/>
    </source>
</evidence>
<dbReference type="Gene3D" id="2.130.10.10">
    <property type="entry name" value="YVTN repeat-like/Quinoprotein amine dehydrogenase"/>
    <property type="match status" value="2"/>
</dbReference>
<dbReference type="EMBL" id="JBHLZF010000002">
    <property type="protein sequence ID" value="MFB9897971.1"/>
    <property type="molecule type" value="Genomic_DNA"/>
</dbReference>
<feature type="domain" description="Pyrrolo-quinoline quinone repeat" evidence="2">
    <location>
        <begin position="87"/>
        <end position="238"/>
    </location>
</feature>
<organism evidence="3 4">
    <name type="scientific">Hallella seregens ATCC 51272</name>
    <dbReference type="NCBI Taxonomy" id="1336250"/>
    <lineage>
        <taxon>Bacteria</taxon>
        <taxon>Pseudomonadati</taxon>
        <taxon>Bacteroidota</taxon>
        <taxon>Bacteroidia</taxon>
        <taxon>Bacteroidales</taxon>
        <taxon>Prevotellaceae</taxon>
        <taxon>Hallella</taxon>
    </lineage>
</organism>
<dbReference type="Proteomes" id="UP001589688">
    <property type="component" value="Unassembled WGS sequence"/>
</dbReference>
<dbReference type="InterPro" id="IPR015943">
    <property type="entry name" value="WD40/YVTN_repeat-like_dom_sf"/>
</dbReference>
<dbReference type="SUPFAM" id="SSF50998">
    <property type="entry name" value="Quinoprotein alcohol dehydrogenase-like"/>
    <property type="match status" value="1"/>
</dbReference>
<evidence type="ECO:0000256" key="1">
    <source>
        <dbReference type="SAM" id="SignalP"/>
    </source>
</evidence>
<dbReference type="InterPro" id="IPR011047">
    <property type="entry name" value="Quinoprotein_ADH-like_sf"/>
</dbReference>
<dbReference type="RefSeq" id="WP_027951429.1">
    <property type="nucleotide sequence ID" value="NZ_JADU01000001.1"/>
</dbReference>
<proteinExistence type="predicted"/>
<dbReference type="Pfam" id="PF13360">
    <property type="entry name" value="PQQ_2"/>
    <property type="match status" value="1"/>
</dbReference>
<name>A0ABV5ZKS1_9BACT</name>
<accession>A0ABV5ZKS1</accession>